<protein>
    <submittedName>
        <fullName evidence="2">Uncharacterized protein</fullName>
    </submittedName>
</protein>
<evidence type="ECO:0000313" key="2">
    <source>
        <dbReference type="EMBL" id="RYC28772.1"/>
    </source>
</evidence>
<dbReference type="Proteomes" id="UP000290759">
    <property type="component" value="Unassembled WGS sequence"/>
</dbReference>
<name>A0A4Q2TXD5_9HYPH</name>
<keyword evidence="1" id="KW-0472">Membrane</keyword>
<reference evidence="2 3" key="1">
    <citation type="submission" date="2018-12" db="EMBL/GenBank/DDBJ databases">
        <authorList>
            <person name="Grouzdev D.S."/>
            <person name="Krutkina M.S."/>
        </authorList>
    </citation>
    <scope>NUCLEOTIDE SEQUENCE [LARGE SCALE GENOMIC DNA]</scope>
    <source>
        <strain evidence="2 3">RmlP026</strain>
    </source>
</reference>
<accession>A0A4Q2TXD5</accession>
<keyword evidence="1" id="KW-1133">Transmembrane helix</keyword>
<sequence length="61" mass="6677">MIDIVIAAVLSAVISYFAVMLQQPTSEITGIINVVVVFALTFVIYFALKQAMFSARANRLP</sequence>
<keyword evidence="3" id="KW-1185">Reference proteome</keyword>
<evidence type="ECO:0000256" key="1">
    <source>
        <dbReference type="SAM" id="Phobius"/>
    </source>
</evidence>
<comment type="caution">
    <text evidence="2">The sequence shown here is derived from an EMBL/GenBank/DDBJ whole genome shotgun (WGS) entry which is preliminary data.</text>
</comment>
<feature type="transmembrane region" description="Helical" evidence="1">
    <location>
        <begin position="30"/>
        <end position="48"/>
    </location>
</feature>
<keyword evidence="1" id="KW-0812">Transmembrane</keyword>
<evidence type="ECO:0000313" key="3">
    <source>
        <dbReference type="Proteomes" id="UP000290759"/>
    </source>
</evidence>
<proteinExistence type="predicted"/>
<organism evidence="2 3">
    <name type="scientific">Lichenibacterium minor</name>
    <dbReference type="NCBI Taxonomy" id="2316528"/>
    <lineage>
        <taxon>Bacteria</taxon>
        <taxon>Pseudomonadati</taxon>
        <taxon>Pseudomonadota</taxon>
        <taxon>Alphaproteobacteria</taxon>
        <taxon>Hyphomicrobiales</taxon>
        <taxon>Lichenihabitantaceae</taxon>
        <taxon>Lichenibacterium</taxon>
    </lineage>
</organism>
<gene>
    <name evidence="2" type="ORF">D3273_27560</name>
</gene>
<dbReference type="AlphaFoldDB" id="A0A4Q2TXD5"/>
<dbReference type="EMBL" id="QYBB01000126">
    <property type="protein sequence ID" value="RYC28772.1"/>
    <property type="molecule type" value="Genomic_DNA"/>
</dbReference>
<reference evidence="2 3" key="2">
    <citation type="submission" date="2019-02" db="EMBL/GenBank/DDBJ databases">
        <title>'Lichenibacterium ramalinii' gen. nov. sp. nov., 'Lichenibacterium minor' gen. nov. sp. nov.</title>
        <authorList>
            <person name="Pankratov T."/>
        </authorList>
    </citation>
    <scope>NUCLEOTIDE SEQUENCE [LARGE SCALE GENOMIC DNA]</scope>
    <source>
        <strain evidence="2 3">RmlP026</strain>
    </source>
</reference>
<dbReference type="RefSeq" id="WP_129230218.1">
    <property type="nucleotide sequence ID" value="NZ_QYBB01000126.1"/>
</dbReference>